<organism evidence="1">
    <name type="scientific">marine sediment metagenome</name>
    <dbReference type="NCBI Taxonomy" id="412755"/>
    <lineage>
        <taxon>unclassified sequences</taxon>
        <taxon>metagenomes</taxon>
        <taxon>ecological metagenomes</taxon>
    </lineage>
</organism>
<dbReference type="AlphaFoldDB" id="X1SKS0"/>
<feature type="non-terminal residue" evidence="1">
    <location>
        <position position="32"/>
    </location>
</feature>
<accession>X1SKS0</accession>
<gene>
    <name evidence="1" type="ORF">S12H4_28956</name>
</gene>
<reference evidence="1" key="1">
    <citation type="journal article" date="2014" name="Front. Microbiol.">
        <title>High frequency of phylogenetically diverse reductive dehalogenase-homologous genes in deep subseafloor sedimentary metagenomes.</title>
        <authorList>
            <person name="Kawai M."/>
            <person name="Futagami T."/>
            <person name="Toyoda A."/>
            <person name="Takaki Y."/>
            <person name="Nishi S."/>
            <person name="Hori S."/>
            <person name="Arai W."/>
            <person name="Tsubouchi T."/>
            <person name="Morono Y."/>
            <person name="Uchiyama I."/>
            <person name="Ito T."/>
            <person name="Fujiyama A."/>
            <person name="Inagaki F."/>
            <person name="Takami H."/>
        </authorList>
    </citation>
    <scope>NUCLEOTIDE SEQUENCE</scope>
    <source>
        <strain evidence="1">Expedition CK06-06</strain>
    </source>
</reference>
<name>X1SKS0_9ZZZZ</name>
<evidence type="ECO:0000313" key="1">
    <source>
        <dbReference type="EMBL" id="GAI93647.1"/>
    </source>
</evidence>
<proteinExistence type="predicted"/>
<comment type="caution">
    <text evidence="1">The sequence shown here is derived from an EMBL/GenBank/DDBJ whole genome shotgun (WGS) entry which is preliminary data.</text>
</comment>
<protein>
    <submittedName>
        <fullName evidence="1">Uncharacterized protein</fullName>
    </submittedName>
</protein>
<dbReference type="EMBL" id="BARW01016659">
    <property type="protein sequence ID" value="GAI93647.1"/>
    <property type="molecule type" value="Genomic_DNA"/>
</dbReference>
<sequence>MEELEHSLFIVDFFNKIVGKPLAFLLGLAGIE</sequence>